<dbReference type="EMBL" id="SACS01000001">
    <property type="protein sequence ID" value="RVU42005.1"/>
    <property type="molecule type" value="Genomic_DNA"/>
</dbReference>
<accession>A0A437R5J4</accession>
<dbReference type="Pfam" id="PF10688">
    <property type="entry name" value="Imp-YgjV"/>
    <property type="match status" value="1"/>
</dbReference>
<feature type="transmembrane region" description="Helical" evidence="1">
    <location>
        <begin position="91"/>
        <end position="114"/>
    </location>
</feature>
<feature type="transmembrane region" description="Helical" evidence="1">
    <location>
        <begin position="186"/>
        <end position="203"/>
    </location>
</feature>
<gene>
    <name evidence="2" type="ORF">EOE67_02130</name>
</gene>
<dbReference type="InterPro" id="IPR019629">
    <property type="entry name" value="Uncharacterised_HI1736/YgjV"/>
</dbReference>
<evidence type="ECO:0000256" key="1">
    <source>
        <dbReference type="SAM" id="Phobius"/>
    </source>
</evidence>
<evidence type="ECO:0000313" key="2">
    <source>
        <dbReference type="EMBL" id="RVU42005.1"/>
    </source>
</evidence>
<dbReference type="AlphaFoldDB" id="A0A437R5J4"/>
<sequence>MPELTFPFIPVILEVAGLLAAFAHPSHLELLSSWGFVQLPPTRIFNDFGYMLSQLLALFAFVAGISAFQLQQRQPILLCWFLSAALNASHFMVLGQLAAALFVGFTAIRFLVAAYYPKPILMWLFIVLSTLLLWLTYQSPLQLLPFLAAIVGTIGSFQQKVLLVRTCMAIGACAWIYHNILVGSPVAVMMELAFLASNLVGFLRQRRKEQAQQPAPQKPK</sequence>
<reference evidence="2 3" key="1">
    <citation type="submission" date="2019-01" db="EMBL/GenBank/DDBJ databases">
        <authorList>
            <person name="Chen W.-M."/>
        </authorList>
    </citation>
    <scope>NUCLEOTIDE SEQUENCE [LARGE SCALE GENOMIC DNA]</scope>
    <source>
        <strain evidence="2 3">KYPC3</strain>
    </source>
</reference>
<dbReference type="OrthoDB" id="7858522at2"/>
<dbReference type="Proteomes" id="UP000283077">
    <property type="component" value="Unassembled WGS sequence"/>
</dbReference>
<feature type="transmembrane region" description="Helical" evidence="1">
    <location>
        <begin position="120"/>
        <end position="137"/>
    </location>
</feature>
<protein>
    <submittedName>
        <fullName evidence="2">YgjV family protein</fullName>
    </submittedName>
</protein>
<evidence type="ECO:0000313" key="3">
    <source>
        <dbReference type="Proteomes" id="UP000283077"/>
    </source>
</evidence>
<comment type="caution">
    <text evidence="2">The sequence shown here is derived from an EMBL/GenBank/DDBJ whole genome shotgun (WGS) entry which is preliminary data.</text>
</comment>
<keyword evidence="1" id="KW-0472">Membrane</keyword>
<name>A0A437R5J4_9GAMM</name>
<keyword evidence="1" id="KW-1133">Transmembrane helix</keyword>
<keyword evidence="3" id="KW-1185">Reference proteome</keyword>
<keyword evidence="1" id="KW-0812">Transmembrane</keyword>
<feature type="transmembrane region" description="Helical" evidence="1">
    <location>
        <begin position="48"/>
        <end position="70"/>
    </location>
</feature>
<feature type="transmembrane region" description="Helical" evidence="1">
    <location>
        <begin position="7"/>
        <end position="28"/>
    </location>
</feature>
<proteinExistence type="predicted"/>
<organism evidence="2 3">
    <name type="scientific">Rheinheimera riviphila</name>
    <dbReference type="NCBI Taxonomy" id="1834037"/>
    <lineage>
        <taxon>Bacteria</taxon>
        <taxon>Pseudomonadati</taxon>
        <taxon>Pseudomonadota</taxon>
        <taxon>Gammaproteobacteria</taxon>
        <taxon>Chromatiales</taxon>
        <taxon>Chromatiaceae</taxon>
        <taxon>Rheinheimera</taxon>
    </lineage>
</organism>